<dbReference type="InterPro" id="IPR003331">
    <property type="entry name" value="UDP_GlcNAc_Epimerase_2_dom"/>
</dbReference>
<gene>
    <name evidence="3" type="ORF">SAMN04489760_1024</name>
</gene>
<keyword evidence="1" id="KW-0413">Isomerase</keyword>
<evidence type="ECO:0000256" key="1">
    <source>
        <dbReference type="RuleBase" id="RU003513"/>
    </source>
</evidence>
<sequence length="389" mass="43113">MNRSTDTLKWILVVGARPNFMKIAPLIRAISAHNEKNGNRIQPFLVHTGQHYDVRMSDAFFRDLQLPEPDVHLGVGSGNHGEQTGKVLIEFEKILLQEQPDLVIVVGDVNSTLACSLAAAKLHIPVAHVEAGLRSFDRAMPEEINRIVTDAISDYLFTPSPDGDEHLLGEGIPKEKIFLVGDIMIDSLLFNLEQAKKTQILASLGLVDMPYALVTLHRPANVDDREIFGRILEGLSDVAKKIPVIFPMHPRTRKQVNTFGLDEAFLFHSALPIDSAEYGNNEGRIPKIHCFEPLGYLDFLQLMSHAKVVLTDSGGIQEETTVLNIPCITLRDSTERPITVTEGTNVLVHDDPQKIVAEVSKILEGRIRQGKCPAIWDGHTAERIVAVLC</sequence>
<dbReference type="Proteomes" id="UP000198744">
    <property type="component" value="Unassembled WGS sequence"/>
</dbReference>
<dbReference type="AlphaFoldDB" id="A0A1H7UNF6"/>
<dbReference type="SUPFAM" id="SSF53756">
    <property type="entry name" value="UDP-Glycosyltransferase/glycogen phosphorylase"/>
    <property type="match status" value="1"/>
</dbReference>
<protein>
    <submittedName>
        <fullName evidence="3">UDP-N-acetylglucosamine 2-epimerase (Non-hydrolysing)</fullName>
    </submittedName>
</protein>
<dbReference type="CDD" id="cd03786">
    <property type="entry name" value="GTB_UDP-GlcNAc_2-Epimerase"/>
    <property type="match status" value="1"/>
</dbReference>
<dbReference type="PANTHER" id="PTHR43174">
    <property type="entry name" value="UDP-N-ACETYLGLUCOSAMINE 2-EPIMERASE"/>
    <property type="match status" value="1"/>
</dbReference>
<dbReference type="InterPro" id="IPR029767">
    <property type="entry name" value="WecB-like"/>
</dbReference>
<dbReference type="STRING" id="43775.SAMN04489760_1024"/>
<evidence type="ECO:0000259" key="2">
    <source>
        <dbReference type="Pfam" id="PF02350"/>
    </source>
</evidence>
<evidence type="ECO:0000313" key="4">
    <source>
        <dbReference type="Proteomes" id="UP000198744"/>
    </source>
</evidence>
<dbReference type="RefSeq" id="WP_237671658.1">
    <property type="nucleotide sequence ID" value="NZ_FOBS01000002.1"/>
</dbReference>
<dbReference type="Pfam" id="PF02350">
    <property type="entry name" value="Epimerase_2"/>
    <property type="match status" value="1"/>
</dbReference>
<proteinExistence type="inferred from homology"/>
<evidence type="ECO:0000313" key="3">
    <source>
        <dbReference type="EMBL" id="SEL98602.1"/>
    </source>
</evidence>
<feature type="domain" description="UDP-N-acetylglucosamine 2-epimerase" evidence="2">
    <location>
        <begin position="38"/>
        <end position="388"/>
    </location>
</feature>
<accession>A0A1H7UNF6</accession>
<reference evidence="3 4" key="1">
    <citation type="submission" date="2016-10" db="EMBL/GenBank/DDBJ databases">
        <authorList>
            <person name="de Groot N.N."/>
        </authorList>
    </citation>
    <scope>NUCLEOTIDE SEQUENCE [LARGE SCALE GENOMIC DNA]</scope>
    <source>
        <strain evidence="3 4">DSM 8423</strain>
    </source>
</reference>
<dbReference type="EMBL" id="FOBS01000002">
    <property type="protein sequence ID" value="SEL98602.1"/>
    <property type="molecule type" value="Genomic_DNA"/>
</dbReference>
<dbReference type="PANTHER" id="PTHR43174:SF1">
    <property type="entry name" value="UDP-N-ACETYLGLUCOSAMINE 2-EPIMERASE"/>
    <property type="match status" value="1"/>
</dbReference>
<keyword evidence="4" id="KW-1185">Reference proteome</keyword>
<dbReference type="GO" id="GO:0016853">
    <property type="term" value="F:isomerase activity"/>
    <property type="evidence" value="ECO:0007669"/>
    <property type="project" value="UniProtKB-KW"/>
</dbReference>
<organism evidence="3 4">
    <name type="scientific">Syntrophus gentianae</name>
    <dbReference type="NCBI Taxonomy" id="43775"/>
    <lineage>
        <taxon>Bacteria</taxon>
        <taxon>Pseudomonadati</taxon>
        <taxon>Thermodesulfobacteriota</taxon>
        <taxon>Syntrophia</taxon>
        <taxon>Syntrophales</taxon>
        <taxon>Syntrophaceae</taxon>
        <taxon>Syntrophus</taxon>
    </lineage>
</organism>
<comment type="similarity">
    <text evidence="1">Belongs to the UDP-N-acetylglucosamine 2-epimerase family.</text>
</comment>
<dbReference type="Gene3D" id="3.40.50.2000">
    <property type="entry name" value="Glycogen Phosphorylase B"/>
    <property type="match status" value="2"/>
</dbReference>
<name>A0A1H7UNF6_9BACT</name>
<dbReference type="NCBIfam" id="TIGR00236">
    <property type="entry name" value="wecB"/>
    <property type="match status" value="1"/>
</dbReference>